<dbReference type="GO" id="GO:0008654">
    <property type="term" value="P:phospholipid biosynthetic process"/>
    <property type="evidence" value="ECO:0007669"/>
    <property type="project" value="UniProtKB-KW"/>
</dbReference>
<reference evidence="12" key="2">
    <citation type="submission" date="2020-09" db="EMBL/GenBank/DDBJ databases">
        <authorList>
            <person name="Sun Q."/>
            <person name="Zhou Y."/>
        </authorList>
    </citation>
    <scope>NUCLEOTIDE SEQUENCE</scope>
    <source>
        <strain evidence="12">CGMCC 1.15179</strain>
    </source>
</reference>
<dbReference type="PROSITE" id="PS50146">
    <property type="entry name" value="DAGK"/>
    <property type="match status" value="1"/>
</dbReference>
<dbReference type="Gene3D" id="3.40.50.10330">
    <property type="entry name" value="Probable inorganic polyphosphate/atp-NAD kinase, domain 1"/>
    <property type="match status" value="1"/>
</dbReference>
<evidence type="ECO:0000256" key="2">
    <source>
        <dbReference type="ARBA" id="ARBA00005983"/>
    </source>
</evidence>
<evidence type="ECO:0000256" key="3">
    <source>
        <dbReference type="ARBA" id="ARBA00022516"/>
    </source>
</evidence>
<evidence type="ECO:0000256" key="7">
    <source>
        <dbReference type="ARBA" id="ARBA00022840"/>
    </source>
</evidence>
<protein>
    <submittedName>
        <fullName evidence="12">Diacylglycerol kinase</fullName>
    </submittedName>
</protein>
<proteinExistence type="inferred from homology"/>
<dbReference type="Pfam" id="PF00781">
    <property type="entry name" value="DAGK_cat"/>
    <property type="match status" value="1"/>
</dbReference>
<keyword evidence="10" id="KW-1208">Phospholipid metabolism</keyword>
<keyword evidence="5" id="KW-0547">Nucleotide-binding</keyword>
<dbReference type="Pfam" id="PF19279">
    <property type="entry name" value="YegS_C"/>
    <property type="match status" value="1"/>
</dbReference>
<name>A0A8J2YDR2_9BACL</name>
<evidence type="ECO:0000256" key="5">
    <source>
        <dbReference type="ARBA" id="ARBA00022741"/>
    </source>
</evidence>
<evidence type="ECO:0000259" key="11">
    <source>
        <dbReference type="PROSITE" id="PS50146"/>
    </source>
</evidence>
<evidence type="ECO:0000256" key="6">
    <source>
        <dbReference type="ARBA" id="ARBA00022777"/>
    </source>
</evidence>
<sequence>MRWFIVNPVAGNGRGQKVWRQLKKIMDERQIPYRVLFSEQAGHAEELARRAVLRSDVKSVIAVGGDGTVHEVGNGLVGSIMPMGFIPAGSGNDFALAHRIPANPGQALERILQHQVRRVDTADIDGKTMIGFAGIGFDGRVAEAVNLSSFKRWLGKLNYIWGALRVLRSFEPAQVSVSIDGKKIDVGGVWLIAVANNPYYGGGMKICPFAVNDDGKLDICCVNNLSRHQFLKIFPTVYKGVHIHHPSVTMRQGKEIIIDSDTRMVIHADGEVIGETPLTVTVRPRSLSIL</sequence>
<keyword evidence="13" id="KW-1185">Reference proteome</keyword>
<keyword evidence="3" id="KW-0444">Lipid biosynthesis</keyword>
<dbReference type="NCBIfam" id="TIGR00147">
    <property type="entry name" value="YegS/Rv2252/BmrU family lipid kinase"/>
    <property type="match status" value="1"/>
</dbReference>
<keyword evidence="4" id="KW-0808">Transferase</keyword>
<evidence type="ECO:0000313" key="12">
    <source>
        <dbReference type="EMBL" id="GGE19374.1"/>
    </source>
</evidence>
<dbReference type="SMART" id="SM00046">
    <property type="entry name" value="DAGKc"/>
    <property type="match status" value="1"/>
</dbReference>
<keyword evidence="7" id="KW-0067">ATP-binding</keyword>
<dbReference type="InterPro" id="IPR017438">
    <property type="entry name" value="ATP-NAD_kinase_N"/>
</dbReference>
<feature type="domain" description="DAGKc" evidence="11">
    <location>
        <begin position="1"/>
        <end position="128"/>
    </location>
</feature>
<evidence type="ECO:0000256" key="1">
    <source>
        <dbReference type="ARBA" id="ARBA00001946"/>
    </source>
</evidence>
<keyword evidence="9" id="KW-0594">Phospholipid biosynthesis</keyword>
<gene>
    <name evidence="12" type="ORF">GCM10011571_21610</name>
</gene>
<reference evidence="12" key="1">
    <citation type="journal article" date="2014" name="Int. J. Syst. Evol. Microbiol.">
        <title>Complete genome sequence of Corynebacterium casei LMG S-19264T (=DSM 44701T), isolated from a smear-ripened cheese.</title>
        <authorList>
            <consortium name="US DOE Joint Genome Institute (JGI-PGF)"/>
            <person name="Walter F."/>
            <person name="Albersmeier A."/>
            <person name="Kalinowski J."/>
            <person name="Ruckert C."/>
        </authorList>
    </citation>
    <scope>NUCLEOTIDE SEQUENCE</scope>
    <source>
        <strain evidence="12">CGMCC 1.15179</strain>
    </source>
</reference>
<evidence type="ECO:0000256" key="4">
    <source>
        <dbReference type="ARBA" id="ARBA00022679"/>
    </source>
</evidence>
<dbReference type="InterPro" id="IPR016064">
    <property type="entry name" value="NAD/diacylglycerol_kinase_sf"/>
</dbReference>
<evidence type="ECO:0000313" key="13">
    <source>
        <dbReference type="Proteomes" id="UP000625210"/>
    </source>
</evidence>
<dbReference type="AlphaFoldDB" id="A0A8J2YDR2"/>
<dbReference type="PANTHER" id="PTHR12358">
    <property type="entry name" value="SPHINGOSINE KINASE"/>
    <property type="match status" value="1"/>
</dbReference>
<dbReference type="Gene3D" id="2.60.200.40">
    <property type="match status" value="1"/>
</dbReference>
<evidence type="ECO:0000256" key="10">
    <source>
        <dbReference type="ARBA" id="ARBA00023264"/>
    </source>
</evidence>
<dbReference type="SUPFAM" id="SSF111331">
    <property type="entry name" value="NAD kinase/diacylglycerol kinase-like"/>
    <property type="match status" value="1"/>
</dbReference>
<dbReference type="Proteomes" id="UP000625210">
    <property type="component" value="Unassembled WGS sequence"/>
</dbReference>
<comment type="caution">
    <text evidence="12">The sequence shown here is derived from an EMBL/GenBank/DDBJ whole genome shotgun (WGS) entry which is preliminary data.</text>
</comment>
<evidence type="ECO:0000256" key="8">
    <source>
        <dbReference type="ARBA" id="ARBA00023098"/>
    </source>
</evidence>
<dbReference type="RefSeq" id="WP_188647905.1">
    <property type="nucleotide sequence ID" value="NZ_BMHQ01000007.1"/>
</dbReference>
<dbReference type="GO" id="GO:0016301">
    <property type="term" value="F:kinase activity"/>
    <property type="evidence" value="ECO:0007669"/>
    <property type="project" value="UniProtKB-KW"/>
</dbReference>
<dbReference type="InterPro" id="IPR001206">
    <property type="entry name" value="Diacylglycerol_kinase_cat_dom"/>
</dbReference>
<comment type="similarity">
    <text evidence="2">Belongs to the diacylglycerol/lipid kinase family.</text>
</comment>
<accession>A0A8J2YDR2</accession>
<dbReference type="EMBL" id="BMHQ01000007">
    <property type="protein sequence ID" value="GGE19374.1"/>
    <property type="molecule type" value="Genomic_DNA"/>
</dbReference>
<organism evidence="12 13">
    <name type="scientific">Marinithermofilum abyssi</name>
    <dbReference type="NCBI Taxonomy" id="1571185"/>
    <lineage>
        <taxon>Bacteria</taxon>
        <taxon>Bacillati</taxon>
        <taxon>Bacillota</taxon>
        <taxon>Bacilli</taxon>
        <taxon>Bacillales</taxon>
        <taxon>Thermoactinomycetaceae</taxon>
        <taxon>Marinithermofilum</taxon>
    </lineage>
</organism>
<evidence type="ECO:0000256" key="9">
    <source>
        <dbReference type="ARBA" id="ARBA00023209"/>
    </source>
</evidence>
<keyword evidence="6 12" id="KW-0418">Kinase</keyword>
<dbReference type="InterPro" id="IPR045540">
    <property type="entry name" value="YegS/DAGK_C"/>
</dbReference>
<dbReference type="InterPro" id="IPR005218">
    <property type="entry name" value="Diacylglycerol/lipid_kinase"/>
</dbReference>
<keyword evidence="8" id="KW-0443">Lipid metabolism</keyword>
<dbReference type="InterPro" id="IPR050187">
    <property type="entry name" value="Lipid_Phosphate_FormReg"/>
</dbReference>
<comment type="cofactor">
    <cofactor evidence="1">
        <name>Mg(2+)</name>
        <dbReference type="ChEBI" id="CHEBI:18420"/>
    </cofactor>
</comment>
<dbReference type="GO" id="GO:0005524">
    <property type="term" value="F:ATP binding"/>
    <property type="evidence" value="ECO:0007669"/>
    <property type="project" value="UniProtKB-KW"/>
</dbReference>
<dbReference type="PANTHER" id="PTHR12358:SF54">
    <property type="entry name" value="SPHINGOSINE KINASE RELATED PROTEIN"/>
    <property type="match status" value="1"/>
</dbReference>